<protein>
    <recommendedName>
        <fullName evidence="5">Transmembrane protein</fullName>
    </recommendedName>
</protein>
<evidence type="ECO:0000256" key="2">
    <source>
        <dbReference type="SAM" id="Phobius"/>
    </source>
</evidence>
<evidence type="ECO:0000256" key="1">
    <source>
        <dbReference type="SAM" id="MobiDB-lite"/>
    </source>
</evidence>
<dbReference type="AlphaFoldDB" id="A0AAJ8M2F6"/>
<dbReference type="GeneID" id="91088878"/>
<evidence type="ECO:0000313" key="3">
    <source>
        <dbReference type="EMBL" id="WVN89445.1"/>
    </source>
</evidence>
<evidence type="ECO:0008006" key="5">
    <source>
        <dbReference type="Google" id="ProtNLM"/>
    </source>
</evidence>
<reference evidence="3" key="1">
    <citation type="submission" date="2016-06" db="EMBL/GenBank/DDBJ databases">
        <authorList>
            <person name="Cuomo C."/>
            <person name="Litvintseva A."/>
            <person name="Heitman J."/>
            <person name="Chen Y."/>
            <person name="Sun S."/>
            <person name="Springer D."/>
            <person name="Dromer F."/>
            <person name="Young S."/>
            <person name="Zeng Q."/>
            <person name="Chapman S."/>
            <person name="Gujja S."/>
            <person name="Saif S."/>
            <person name="Birren B."/>
        </authorList>
    </citation>
    <scope>NUCLEOTIDE SEQUENCE</scope>
    <source>
        <strain evidence="3">CBS 7841</strain>
    </source>
</reference>
<sequence>MTTRLPAMSAEPPLRLDSFSLATTVASAQSPFAGFTSQSYNSPYTPGEPSFATSPEKSGAPLPPSSPPKIVMGAIVNDGEDEKEYLLEVPGIVLTEPPLAPTRRPSPPPKQTVLLAPTSLPLPCPDTQLHTSQSSISAKSVRQFSPAFLSFLNGTPLPSSQQAQASQVRRSRLKAAVLLAVVVVGGWHLWSTMVGDGWGVEGSVDGS</sequence>
<organism evidence="3 4">
    <name type="scientific">Cryptococcus depauperatus CBS 7841</name>
    <dbReference type="NCBI Taxonomy" id="1295531"/>
    <lineage>
        <taxon>Eukaryota</taxon>
        <taxon>Fungi</taxon>
        <taxon>Dikarya</taxon>
        <taxon>Basidiomycota</taxon>
        <taxon>Agaricomycotina</taxon>
        <taxon>Tremellomycetes</taxon>
        <taxon>Tremellales</taxon>
        <taxon>Cryptococcaceae</taxon>
        <taxon>Cryptococcus</taxon>
    </lineage>
</organism>
<evidence type="ECO:0000313" key="4">
    <source>
        <dbReference type="Proteomes" id="UP000094043"/>
    </source>
</evidence>
<reference evidence="3" key="2">
    <citation type="journal article" date="2022" name="Elife">
        <title>Obligate sexual reproduction of a homothallic fungus closely related to the Cryptococcus pathogenic species complex.</title>
        <authorList>
            <person name="Passer A.R."/>
            <person name="Clancey S.A."/>
            <person name="Shea T."/>
            <person name="David-Palma M."/>
            <person name="Averette A.F."/>
            <person name="Boekhout T."/>
            <person name="Porcel B.M."/>
            <person name="Nowrousian M."/>
            <person name="Cuomo C.A."/>
            <person name="Sun S."/>
            <person name="Heitman J."/>
            <person name="Coelho M.A."/>
        </authorList>
    </citation>
    <scope>NUCLEOTIDE SEQUENCE</scope>
    <source>
        <strain evidence="3">CBS 7841</strain>
    </source>
</reference>
<feature type="region of interest" description="Disordered" evidence="1">
    <location>
        <begin position="35"/>
        <end position="66"/>
    </location>
</feature>
<dbReference type="Proteomes" id="UP000094043">
    <property type="component" value="Chromosome 5"/>
</dbReference>
<gene>
    <name evidence="3" type="ORF">L203_104668</name>
</gene>
<keyword evidence="4" id="KW-1185">Reference proteome</keyword>
<proteinExistence type="predicted"/>
<accession>A0AAJ8M2F6</accession>
<name>A0AAJ8M2F6_9TREE</name>
<keyword evidence="2" id="KW-0812">Transmembrane</keyword>
<keyword evidence="2" id="KW-0472">Membrane</keyword>
<dbReference type="EMBL" id="CP143788">
    <property type="protein sequence ID" value="WVN89445.1"/>
    <property type="molecule type" value="Genomic_DNA"/>
</dbReference>
<feature type="transmembrane region" description="Helical" evidence="2">
    <location>
        <begin position="173"/>
        <end position="190"/>
    </location>
</feature>
<dbReference type="KEGG" id="cdep:91088878"/>
<dbReference type="RefSeq" id="XP_066070145.1">
    <property type="nucleotide sequence ID" value="XM_066214048.1"/>
</dbReference>
<feature type="compositionally biased region" description="Polar residues" evidence="1">
    <location>
        <begin position="35"/>
        <end position="44"/>
    </location>
</feature>
<keyword evidence="2" id="KW-1133">Transmembrane helix</keyword>
<reference evidence="3" key="3">
    <citation type="submission" date="2024-01" db="EMBL/GenBank/DDBJ databases">
        <authorList>
            <person name="Coelho M.A."/>
            <person name="David-Palma M."/>
            <person name="Shea T."/>
            <person name="Sun S."/>
            <person name="Cuomo C.A."/>
            <person name="Heitman J."/>
        </authorList>
    </citation>
    <scope>NUCLEOTIDE SEQUENCE</scope>
    <source>
        <strain evidence="3">CBS 7841</strain>
    </source>
</reference>